<organism evidence="1 2">
    <name type="scientific">Arthrobotrys musiformis</name>
    <dbReference type="NCBI Taxonomy" id="47236"/>
    <lineage>
        <taxon>Eukaryota</taxon>
        <taxon>Fungi</taxon>
        <taxon>Dikarya</taxon>
        <taxon>Ascomycota</taxon>
        <taxon>Pezizomycotina</taxon>
        <taxon>Orbiliomycetes</taxon>
        <taxon>Orbiliales</taxon>
        <taxon>Orbiliaceae</taxon>
        <taxon>Arthrobotrys</taxon>
    </lineage>
</organism>
<evidence type="ECO:0008006" key="3">
    <source>
        <dbReference type="Google" id="ProtNLM"/>
    </source>
</evidence>
<sequence>MAVDPLSITAGAFSILASLTTLSMKISEFCQDFSGAKLEIQGLTEEVNTIGLVVKQLNGNCNFVNKELIGDLSKVLQGLNTVIIQTQLFLSESLGRKMRGTFWAFSGKKRCADLCRRLEAHKSTLSVTLMLVSITSVQGLHNGDDKILAGIHNIRERLPKKDDTGEGYILQRYLTELESVYDTSTAAGDWDDGQSWTTCTLSEAGNETSQTLTSDCRLPASPSETVTCPVT</sequence>
<dbReference type="EMBL" id="JAVHJL010000008">
    <property type="protein sequence ID" value="KAK6499116.1"/>
    <property type="molecule type" value="Genomic_DNA"/>
</dbReference>
<reference evidence="1 2" key="1">
    <citation type="submission" date="2023-08" db="EMBL/GenBank/DDBJ databases">
        <authorList>
            <person name="Palmer J.M."/>
        </authorList>
    </citation>
    <scope>NUCLEOTIDE SEQUENCE [LARGE SCALE GENOMIC DNA]</scope>
    <source>
        <strain evidence="1 2">TWF481</strain>
    </source>
</reference>
<proteinExistence type="predicted"/>
<protein>
    <recommendedName>
        <fullName evidence="3">Fungal N-terminal domain-containing protein</fullName>
    </recommendedName>
</protein>
<gene>
    <name evidence="1" type="ORF">TWF481_011687</name>
</gene>
<comment type="caution">
    <text evidence="1">The sequence shown here is derived from an EMBL/GenBank/DDBJ whole genome shotgun (WGS) entry which is preliminary data.</text>
</comment>
<accession>A0AAV9W1Y8</accession>
<name>A0AAV9W1Y8_9PEZI</name>
<dbReference type="Proteomes" id="UP001370758">
    <property type="component" value="Unassembled WGS sequence"/>
</dbReference>
<evidence type="ECO:0000313" key="1">
    <source>
        <dbReference type="EMBL" id="KAK6499116.1"/>
    </source>
</evidence>
<evidence type="ECO:0000313" key="2">
    <source>
        <dbReference type="Proteomes" id="UP001370758"/>
    </source>
</evidence>
<dbReference type="AlphaFoldDB" id="A0AAV9W1Y8"/>
<keyword evidence="2" id="KW-1185">Reference proteome</keyword>